<dbReference type="InterPro" id="IPR036136">
    <property type="entry name" value="Nit/Sulf_reduc_fer-like_dom_sf"/>
</dbReference>
<evidence type="ECO:0000313" key="7">
    <source>
        <dbReference type="EMBL" id="UXX80851.1"/>
    </source>
</evidence>
<name>A0ABY6D3X4_9BACT</name>
<protein>
    <submittedName>
        <fullName evidence="7">Rubredoxin</fullName>
    </submittedName>
</protein>
<evidence type="ECO:0000313" key="8">
    <source>
        <dbReference type="Proteomes" id="UP001062165"/>
    </source>
</evidence>
<proteinExistence type="predicted"/>
<keyword evidence="4" id="KW-0249">Electron transport</keyword>
<comment type="cofactor">
    <cofactor evidence="1">
        <name>Fe(3+)</name>
        <dbReference type="ChEBI" id="CHEBI:29034"/>
    </cofactor>
</comment>
<gene>
    <name evidence="7" type="ORF">N7E81_07030</name>
</gene>
<dbReference type="Proteomes" id="UP001062165">
    <property type="component" value="Chromosome"/>
</dbReference>
<dbReference type="Pfam" id="PF00301">
    <property type="entry name" value="Rubredoxin"/>
    <property type="match status" value="1"/>
</dbReference>
<keyword evidence="8" id="KW-1185">Reference proteome</keyword>
<dbReference type="InterPro" id="IPR024935">
    <property type="entry name" value="Rubredoxin_dom"/>
</dbReference>
<evidence type="ECO:0000256" key="3">
    <source>
        <dbReference type="ARBA" id="ARBA00022723"/>
    </source>
</evidence>
<dbReference type="InterPro" id="IPR050526">
    <property type="entry name" value="Rubredoxin_ET"/>
</dbReference>
<keyword evidence="2" id="KW-0813">Transport</keyword>
<dbReference type="InterPro" id="IPR024934">
    <property type="entry name" value="Rubredoxin-like_dom"/>
</dbReference>
<dbReference type="EMBL" id="CP106735">
    <property type="protein sequence ID" value="UXX80851.1"/>
    <property type="molecule type" value="Genomic_DNA"/>
</dbReference>
<feature type="domain" description="Rubredoxin-like" evidence="6">
    <location>
        <begin position="423"/>
        <end position="474"/>
    </location>
</feature>
<dbReference type="RefSeq" id="WP_263052580.1">
    <property type="nucleotide sequence ID" value="NZ_CP106735.1"/>
</dbReference>
<dbReference type="PROSITE" id="PS50903">
    <property type="entry name" value="RUBREDOXIN_LIKE"/>
    <property type="match status" value="1"/>
</dbReference>
<evidence type="ECO:0000256" key="2">
    <source>
        <dbReference type="ARBA" id="ARBA00022448"/>
    </source>
</evidence>
<evidence type="ECO:0000256" key="5">
    <source>
        <dbReference type="ARBA" id="ARBA00023004"/>
    </source>
</evidence>
<dbReference type="PANTHER" id="PTHR47627:SF1">
    <property type="entry name" value="RUBREDOXIN-1-RELATED"/>
    <property type="match status" value="1"/>
</dbReference>
<sequence>MEKKNLVRVFVKGGILSPGDFLKILTTAKELGSEFIHLGSRQDILFPAKDRSKALLENIFRSINTEYEVNEFTHQNIVSSYVALDVMPNKKWLVPHVYHYILDSFDFRAKYRINLVDPSQSMVPLFTGNINFIASTTDNYWYMYLRLKQYENRPIPYTKLIHGYDLSKVASCLNAMDLEKEDLQLEGLFTTVDQLEVNTLNPVEELKYPDAAFPYYEGLNREPGGNYWLGLYWRNNKFTINFLIELCRRCMDTNVGKISLTPWKSLIIKGIEENYFVGWEKLMGRFGINLRHSSLELNWHLPVLSDEALELKNYLVRALDQQDISTSGLTFTIKPNNDIYLFTSVVIEINTEDGDGGNTYNILYSKDFNPNSAEYLTYVKNVTKNVLPALLMELSVMYFDQIDDQPKVITKKKDSAPKAERVSERYQCKQCLSIYDAQYGDEAANVAPGTPFDSLPDAYICPTCEAKKTEFVLV</sequence>
<reference evidence="7" key="1">
    <citation type="submission" date="2022-10" db="EMBL/GenBank/DDBJ databases">
        <title>Comparative genomics and taxonomic characterization of three novel marine species of genus Reichenbachiella exhibiting antioxidant and polysaccharide degradation activities.</title>
        <authorList>
            <person name="Muhammad N."/>
            <person name="Lee Y.-J."/>
            <person name="Ko J."/>
            <person name="Kim S.-G."/>
        </authorList>
    </citation>
    <scope>NUCLEOTIDE SEQUENCE</scope>
    <source>
        <strain evidence="7">Wsw4-B4</strain>
    </source>
</reference>
<evidence type="ECO:0000256" key="4">
    <source>
        <dbReference type="ARBA" id="ARBA00022982"/>
    </source>
</evidence>
<organism evidence="7 8">
    <name type="scientific">Reichenbachiella carrageenanivorans</name>
    <dbReference type="NCBI Taxonomy" id="2979869"/>
    <lineage>
        <taxon>Bacteria</taxon>
        <taxon>Pseudomonadati</taxon>
        <taxon>Bacteroidota</taxon>
        <taxon>Cytophagia</taxon>
        <taxon>Cytophagales</taxon>
        <taxon>Reichenbachiellaceae</taxon>
        <taxon>Reichenbachiella</taxon>
    </lineage>
</organism>
<dbReference type="CDD" id="cd00730">
    <property type="entry name" value="rubredoxin"/>
    <property type="match status" value="1"/>
</dbReference>
<keyword evidence="3" id="KW-0479">Metal-binding</keyword>
<evidence type="ECO:0000259" key="6">
    <source>
        <dbReference type="PROSITE" id="PS50903"/>
    </source>
</evidence>
<dbReference type="PANTHER" id="PTHR47627">
    <property type="entry name" value="RUBREDOXIN"/>
    <property type="match status" value="1"/>
</dbReference>
<dbReference type="Gene3D" id="2.20.28.10">
    <property type="match status" value="1"/>
</dbReference>
<evidence type="ECO:0000256" key="1">
    <source>
        <dbReference type="ARBA" id="ARBA00001965"/>
    </source>
</evidence>
<accession>A0ABY6D3X4</accession>
<dbReference type="SUPFAM" id="SSF55124">
    <property type="entry name" value="Nitrite/Sulfite reductase N-terminal domain-like"/>
    <property type="match status" value="1"/>
</dbReference>
<keyword evidence="5" id="KW-0408">Iron</keyword>
<dbReference type="SUPFAM" id="SSF57802">
    <property type="entry name" value="Rubredoxin-like"/>
    <property type="match status" value="1"/>
</dbReference>